<dbReference type="InterPro" id="IPR035965">
    <property type="entry name" value="PAS-like_dom_sf"/>
</dbReference>
<reference evidence="10" key="1">
    <citation type="submission" date="2017-05" db="EMBL/GenBank/DDBJ databases">
        <authorList>
            <person name="Sharma S."/>
            <person name="Sidhu C."/>
            <person name="Pinnaka A.K."/>
        </authorList>
    </citation>
    <scope>NUCLEOTIDE SEQUENCE [LARGE SCALE GENOMIC DNA]</scope>
    <source>
        <strain evidence="10">AK93</strain>
    </source>
</reference>
<evidence type="ECO:0000313" key="10">
    <source>
        <dbReference type="Proteomes" id="UP000256763"/>
    </source>
</evidence>
<dbReference type="InterPro" id="IPR042240">
    <property type="entry name" value="CHASE_sf"/>
</dbReference>
<dbReference type="SMART" id="SM00091">
    <property type="entry name" value="PAS"/>
    <property type="match status" value="1"/>
</dbReference>
<feature type="transmembrane region" description="Helical" evidence="6">
    <location>
        <begin position="20"/>
        <end position="40"/>
    </location>
</feature>
<evidence type="ECO:0000256" key="3">
    <source>
        <dbReference type="ARBA" id="ARBA00022989"/>
    </source>
</evidence>
<evidence type="ECO:0008006" key="11">
    <source>
        <dbReference type="Google" id="ProtNLM"/>
    </source>
</evidence>
<feature type="coiled-coil region" evidence="5">
    <location>
        <begin position="354"/>
        <end position="381"/>
    </location>
</feature>
<keyword evidence="4 6" id="KW-0472">Membrane</keyword>
<accession>A0A3E0X429</accession>
<evidence type="ECO:0000256" key="6">
    <source>
        <dbReference type="SAM" id="Phobius"/>
    </source>
</evidence>
<feature type="domain" description="CHASE" evidence="8">
    <location>
        <begin position="140"/>
        <end position="236"/>
    </location>
</feature>
<dbReference type="OrthoDB" id="9789238at2"/>
<keyword evidence="3 6" id="KW-1133">Transmembrane helix</keyword>
<dbReference type="GO" id="GO:0007165">
    <property type="term" value="P:signal transduction"/>
    <property type="evidence" value="ECO:0007669"/>
    <property type="project" value="UniProtKB-ARBA"/>
</dbReference>
<dbReference type="PROSITE" id="PS50839">
    <property type="entry name" value="CHASE"/>
    <property type="match status" value="1"/>
</dbReference>
<protein>
    <recommendedName>
        <fullName evidence="11">PAS domain-containing protein</fullName>
    </recommendedName>
</protein>
<dbReference type="PROSITE" id="PS50112">
    <property type="entry name" value="PAS"/>
    <property type="match status" value="1"/>
</dbReference>
<keyword evidence="5" id="KW-0175">Coiled coil</keyword>
<dbReference type="AlphaFoldDB" id="A0A3E0X429"/>
<keyword evidence="2 6" id="KW-0812">Transmembrane</keyword>
<dbReference type="RefSeq" id="WP_116300432.1">
    <property type="nucleotide sequence ID" value="NZ_NFZV01000001.1"/>
</dbReference>
<dbReference type="CDD" id="cd00130">
    <property type="entry name" value="PAS"/>
    <property type="match status" value="1"/>
</dbReference>
<evidence type="ECO:0000256" key="5">
    <source>
        <dbReference type="SAM" id="Coils"/>
    </source>
</evidence>
<dbReference type="SMART" id="SM01079">
    <property type="entry name" value="CHASE"/>
    <property type="match status" value="1"/>
</dbReference>
<dbReference type="Pfam" id="PF08447">
    <property type="entry name" value="PAS_3"/>
    <property type="match status" value="1"/>
</dbReference>
<feature type="transmembrane region" description="Helical" evidence="6">
    <location>
        <begin position="310"/>
        <end position="330"/>
    </location>
</feature>
<evidence type="ECO:0000256" key="2">
    <source>
        <dbReference type="ARBA" id="ARBA00022692"/>
    </source>
</evidence>
<dbReference type="InterPro" id="IPR006189">
    <property type="entry name" value="CHASE_dom"/>
</dbReference>
<dbReference type="EMBL" id="NFZW01000001">
    <property type="protein sequence ID" value="RFA39600.1"/>
    <property type="molecule type" value="Genomic_DNA"/>
</dbReference>
<feature type="domain" description="PAS" evidence="7">
    <location>
        <begin position="374"/>
        <end position="428"/>
    </location>
</feature>
<dbReference type="GO" id="GO:0003824">
    <property type="term" value="F:catalytic activity"/>
    <property type="evidence" value="ECO:0007669"/>
    <property type="project" value="UniProtKB-ARBA"/>
</dbReference>
<dbReference type="GO" id="GO:0016020">
    <property type="term" value="C:membrane"/>
    <property type="evidence" value="ECO:0007669"/>
    <property type="project" value="UniProtKB-SubCell"/>
</dbReference>
<evidence type="ECO:0000313" key="9">
    <source>
        <dbReference type="EMBL" id="RFA39600.1"/>
    </source>
</evidence>
<dbReference type="Proteomes" id="UP000256763">
    <property type="component" value="Unassembled WGS sequence"/>
</dbReference>
<keyword evidence="10" id="KW-1185">Reference proteome</keyword>
<dbReference type="Gene3D" id="3.30.450.350">
    <property type="entry name" value="CHASE domain"/>
    <property type="match status" value="1"/>
</dbReference>
<proteinExistence type="predicted"/>
<comment type="caution">
    <text evidence="9">The sequence shown here is derived from an EMBL/GenBank/DDBJ whole genome shotgun (WGS) entry which is preliminary data.</text>
</comment>
<dbReference type="NCBIfam" id="TIGR00229">
    <property type="entry name" value="sensory_box"/>
    <property type="match status" value="1"/>
</dbReference>
<sequence length="484" mass="53545">MTKDNSQTPSHRPLAGPAAANVAIVIVALVATFLLSLASYRFERDRWTSELEQQAQPWIAAVEIGIQHNLKAAEVIGNILRHSPETPAERFSGMAPLILESYPEMMGLAWAPRVTDNETHLIDAAPVKAGDTNWSNGTGQEHTFVVTEVAPTWLRPSLIGLQPASAPAYRDTLRTALDQRATAASGKLVTDHKTNGVGFALLQPVYRTNQPQDDAFGAVVISYDSERFLKQFFAGLPPKFIPHLFDVTDATTPLYSETGIREWQNRSSQSSLISYLKGYDHVSTRLEVAGRQWELILTPTNRIETQGSHAVSLGVLLVGAVLSLALGGYLSSQRRRFASALAGSEHSRRYDEQSSSLSQDVAEQHQQLENLQRKEARLRALVNDAPDIIVRTSAYDGRILDISPATVDILGYEPDELIGRSYFDFLHPGEVFRHKRAQDHARNHPGIYSGSYRARDNSGRFIWLDTLSRVVIDPRLGKSTTSSL</sequence>
<evidence type="ECO:0000256" key="1">
    <source>
        <dbReference type="ARBA" id="ARBA00004370"/>
    </source>
</evidence>
<dbReference type="InterPro" id="IPR000014">
    <property type="entry name" value="PAS"/>
</dbReference>
<dbReference type="SUPFAM" id="SSF55785">
    <property type="entry name" value="PYP-like sensor domain (PAS domain)"/>
    <property type="match status" value="1"/>
</dbReference>
<dbReference type="InterPro" id="IPR013655">
    <property type="entry name" value="PAS_fold_3"/>
</dbReference>
<organism evidence="9 10">
    <name type="scientific">Alkalilimnicola ehrlichii</name>
    <dbReference type="NCBI Taxonomy" id="351052"/>
    <lineage>
        <taxon>Bacteria</taxon>
        <taxon>Pseudomonadati</taxon>
        <taxon>Pseudomonadota</taxon>
        <taxon>Gammaproteobacteria</taxon>
        <taxon>Chromatiales</taxon>
        <taxon>Ectothiorhodospiraceae</taxon>
        <taxon>Alkalilimnicola</taxon>
    </lineage>
</organism>
<evidence type="ECO:0000259" key="8">
    <source>
        <dbReference type="PROSITE" id="PS50839"/>
    </source>
</evidence>
<evidence type="ECO:0000259" key="7">
    <source>
        <dbReference type="PROSITE" id="PS50112"/>
    </source>
</evidence>
<comment type="subcellular location">
    <subcellularLocation>
        <location evidence="1">Membrane</location>
    </subcellularLocation>
</comment>
<gene>
    <name evidence="9" type="ORF">CAL65_02265</name>
</gene>
<dbReference type="Gene3D" id="3.30.450.20">
    <property type="entry name" value="PAS domain"/>
    <property type="match status" value="1"/>
</dbReference>
<evidence type="ECO:0000256" key="4">
    <source>
        <dbReference type="ARBA" id="ARBA00023136"/>
    </source>
</evidence>
<name>A0A3E0X429_9GAMM</name>
<dbReference type="Pfam" id="PF03924">
    <property type="entry name" value="CHASE"/>
    <property type="match status" value="1"/>
</dbReference>